<dbReference type="EMBL" id="JARPWH010000163">
    <property type="protein sequence ID" value="MDT2405011.1"/>
    <property type="molecule type" value="Genomic_DNA"/>
</dbReference>
<accession>A0AAW8S381</accession>
<comment type="caution">
    <text evidence="2">The sequence shown here is derived from an EMBL/GenBank/DDBJ whole genome shotgun (WGS) entry which is preliminary data.</text>
</comment>
<proteinExistence type="predicted"/>
<evidence type="ECO:0000256" key="1">
    <source>
        <dbReference type="SAM" id="MobiDB-lite"/>
    </source>
</evidence>
<sequence length="251" mass="28082">MKKIVGFMSILILGIFLTGCGGRDQAKADYSTKEAESALNDGEDIEGKTVSITVDKLVPNSAFGYNIQTGEHLNFVSESNPKVDDGDSLIVKVTNVKSVAGSFVIEYTEVSKIENSSSKKKESVSNSESSSEEKYEFDSTRYVDKTSLDDLMRDPEQYKGVKQSFVAKIFQVNSDEDEDITQYLATVTPSPDENVTITLLIKNKELTTKILNDDELRVWVRYIKPLEYETVSGATNEVPAFYLDHYNIIEY</sequence>
<evidence type="ECO:0000313" key="3">
    <source>
        <dbReference type="Proteomes" id="UP001260773"/>
    </source>
</evidence>
<dbReference type="AlphaFoldDB" id="A0AAW8S381"/>
<organism evidence="2 3">
    <name type="scientific">Enterococcus avium</name>
    <name type="common">Streptococcus avium</name>
    <dbReference type="NCBI Taxonomy" id="33945"/>
    <lineage>
        <taxon>Bacteria</taxon>
        <taxon>Bacillati</taxon>
        <taxon>Bacillota</taxon>
        <taxon>Bacilli</taxon>
        <taxon>Lactobacillales</taxon>
        <taxon>Enterococcaceae</taxon>
        <taxon>Enterococcus</taxon>
    </lineage>
</organism>
<dbReference type="RefSeq" id="WP_311865804.1">
    <property type="nucleotide sequence ID" value="NZ_JARPWH010000163.1"/>
</dbReference>
<dbReference type="PROSITE" id="PS51257">
    <property type="entry name" value="PROKAR_LIPOPROTEIN"/>
    <property type="match status" value="1"/>
</dbReference>
<name>A0AAW8S381_ENTAV</name>
<feature type="region of interest" description="Disordered" evidence="1">
    <location>
        <begin position="116"/>
        <end position="136"/>
    </location>
</feature>
<dbReference type="Proteomes" id="UP001260773">
    <property type="component" value="Unassembled WGS sequence"/>
</dbReference>
<reference evidence="2" key="1">
    <citation type="submission" date="2023-03" db="EMBL/GenBank/DDBJ databases">
        <authorList>
            <person name="Shen W."/>
            <person name="Cai J."/>
        </authorList>
    </citation>
    <scope>NUCLEOTIDE SEQUENCE</scope>
    <source>
        <strain evidence="2">P33-2</strain>
    </source>
</reference>
<gene>
    <name evidence="2" type="ORF">P7D43_21815</name>
</gene>
<protein>
    <recommendedName>
        <fullName evidence="4">DUF5067 domain-containing protein</fullName>
    </recommendedName>
</protein>
<evidence type="ECO:0008006" key="4">
    <source>
        <dbReference type="Google" id="ProtNLM"/>
    </source>
</evidence>
<evidence type="ECO:0000313" key="2">
    <source>
        <dbReference type="EMBL" id="MDT2405011.1"/>
    </source>
</evidence>